<organism evidence="2 3">
    <name type="scientific">Nocardioides pini</name>
    <dbReference type="NCBI Taxonomy" id="2975053"/>
    <lineage>
        <taxon>Bacteria</taxon>
        <taxon>Bacillati</taxon>
        <taxon>Actinomycetota</taxon>
        <taxon>Actinomycetes</taxon>
        <taxon>Propionibacteriales</taxon>
        <taxon>Nocardioidaceae</taxon>
        <taxon>Nocardioides</taxon>
    </lineage>
</organism>
<protein>
    <submittedName>
        <fullName evidence="2">Uncharacterized protein</fullName>
    </submittedName>
</protein>
<gene>
    <name evidence="2" type="ORF">NYO98_12340</name>
</gene>
<proteinExistence type="predicted"/>
<dbReference type="Proteomes" id="UP001074726">
    <property type="component" value="Unassembled WGS sequence"/>
</dbReference>
<dbReference type="RefSeq" id="WP_268112027.1">
    <property type="nucleotide sequence ID" value="NZ_JAPPUX010000003.1"/>
</dbReference>
<evidence type="ECO:0000313" key="2">
    <source>
        <dbReference type="EMBL" id="MCY4727067.1"/>
    </source>
</evidence>
<feature type="signal peptide" evidence="1">
    <location>
        <begin position="1"/>
        <end position="30"/>
    </location>
</feature>
<reference evidence="2" key="1">
    <citation type="submission" date="2022-08" db="EMBL/GenBank/DDBJ databases">
        <title>Genome sequencing of Nocardioides sp. STR2.</title>
        <authorList>
            <person name="So Y."/>
        </authorList>
    </citation>
    <scope>NUCLEOTIDE SEQUENCE</scope>
    <source>
        <strain evidence="2">STR2</strain>
    </source>
</reference>
<sequence length="105" mass="10634">MNRTTRTASSLAALSLGVATVVLAPAAAQAKPDTDCMRAGISTLKSAGLFSTVARDGLPIATAVAVGVTPRAGTDVASLPDPLPLSVVLADHRAGDDSLFLYPWC</sequence>
<feature type="chain" id="PRO_5047019387" evidence="1">
    <location>
        <begin position="31"/>
        <end position="105"/>
    </location>
</feature>
<name>A0ABT4CDM8_9ACTN</name>
<evidence type="ECO:0000256" key="1">
    <source>
        <dbReference type="SAM" id="SignalP"/>
    </source>
</evidence>
<dbReference type="EMBL" id="JAPPUX010000003">
    <property type="protein sequence ID" value="MCY4727067.1"/>
    <property type="molecule type" value="Genomic_DNA"/>
</dbReference>
<keyword evidence="1" id="KW-0732">Signal</keyword>
<keyword evidence="3" id="KW-1185">Reference proteome</keyword>
<comment type="caution">
    <text evidence="2">The sequence shown here is derived from an EMBL/GenBank/DDBJ whole genome shotgun (WGS) entry which is preliminary data.</text>
</comment>
<accession>A0ABT4CDM8</accession>
<evidence type="ECO:0000313" key="3">
    <source>
        <dbReference type="Proteomes" id="UP001074726"/>
    </source>
</evidence>